<evidence type="ECO:0000256" key="3">
    <source>
        <dbReference type="ARBA" id="ARBA00022692"/>
    </source>
</evidence>
<evidence type="ECO:0000256" key="5">
    <source>
        <dbReference type="ARBA" id="ARBA00022840"/>
    </source>
</evidence>
<keyword evidence="4" id="KW-0547">Nucleotide-binding</keyword>
<dbReference type="SUPFAM" id="SSF52540">
    <property type="entry name" value="P-loop containing nucleoside triphosphate hydrolases"/>
    <property type="match status" value="1"/>
</dbReference>
<feature type="domain" description="ABC transporter" evidence="9">
    <location>
        <begin position="6"/>
        <end position="250"/>
    </location>
</feature>
<evidence type="ECO:0000256" key="4">
    <source>
        <dbReference type="ARBA" id="ARBA00022741"/>
    </source>
</evidence>
<keyword evidence="5 10" id="KW-0067">ATP-binding</keyword>
<gene>
    <name evidence="10" type="primary">Abcg1</name>
    <name evidence="10" type="ORF">NGRA_1691</name>
</gene>
<sequence>MEQKTLEFKDIFIEVKNEDKNISTKYVRLLDGISGKFKSGILTAVMGASGAGKSTLFDVLLGRIDNSSKTYGTILYNGEERNDSDWLSKVSYLKQDDLYFPKFTIQESILYNLDFYQPFMTKKAKIEFAEELLKRANIFDKRLAYIESLSGGERKRAMIALSMCSDPEVIFMDEPTSGLDSHSALTLINFMKTYAAEKNKIVIISLHQPGEALFNLFDEIFYLGKGAVFYDGKVSEIENWLEEKGIPKPEGISLAEYLFELHSDTPFPPEIKQSRPKVNDIIETNRMQYNELRNQNIFKSGLSKLYFEVSFSFIAMFTLLRRYYLNTARTQGFFGGLIGKLLVAFVFVYVIQFLVNTFTTVKVGIYSFGCTKVDEAIKYISGYFTSEMKRNFSFWSHSMYVLIQIFYYMFLNNIFDNSLMAAEDVYSGKYTVLSFFLANLLHDWLVSTYAFFLSFGVVFWTSFRSLINYWYFIYAVSIIFCYVINYIFVRTLLLSPGKGSKIVSVFFFYICYVASTNLDFVYDVIEGNMPDSLKWFKYITCLYSFFPQLMLGAIFRYLNAKSIVKANISKIEMDNYFPDLTATASAEHLKTPEKYFKFMACEKLPFWAFSLIFIASVVINVASSLYFFNRKVRAQLRLKLK</sequence>
<evidence type="ECO:0000256" key="8">
    <source>
        <dbReference type="SAM" id="Phobius"/>
    </source>
</evidence>
<evidence type="ECO:0000313" key="10">
    <source>
        <dbReference type="EMBL" id="KAF9762884.1"/>
    </source>
</evidence>
<dbReference type="InterPro" id="IPR050352">
    <property type="entry name" value="ABCG_transporters"/>
</dbReference>
<dbReference type="OrthoDB" id="2141921at2759"/>
<organism evidence="10 11">
    <name type="scientific">Nosema granulosis</name>
    <dbReference type="NCBI Taxonomy" id="83296"/>
    <lineage>
        <taxon>Eukaryota</taxon>
        <taxon>Fungi</taxon>
        <taxon>Fungi incertae sedis</taxon>
        <taxon>Microsporidia</taxon>
        <taxon>Nosematidae</taxon>
        <taxon>Nosema</taxon>
    </lineage>
</organism>
<proteinExistence type="predicted"/>
<dbReference type="PROSITE" id="PS50893">
    <property type="entry name" value="ABC_TRANSPORTER_2"/>
    <property type="match status" value="1"/>
</dbReference>
<dbReference type="SMART" id="SM00382">
    <property type="entry name" value="AAA"/>
    <property type="match status" value="1"/>
</dbReference>
<dbReference type="GO" id="GO:0042626">
    <property type="term" value="F:ATPase-coupled transmembrane transporter activity"/>
    <property type="evidence" value="ECO:0007669"/>
    <property type="project" value="TreeGrafter"/>
</dbReference>
<evidence type="ECO:0000259" key="9">
    <source>
        <dbReference type="PROSITE" id="PS50893"/>
    </source>
</evidence>
<feature type="transmembrane region" description="Helical" evidence="8">
    <location>
        <begin position="604"/>
        <end position="628"/>
    </location>
</feature>
<feature type="transmembrane region" description="Helical" evidence="8">
    <location>
        <begin position="305"/>
        <end position="325"/>
    </location>
</feature>
<comment type="subcellular location">
    <subcellularLocation>
        <location evidence="1">Membrane</location>
        <topology evidence="1">Multi-pass membrane protein</topology>
    </subcellularLocation>
</comment>
<dbReference type="Proteomes" id="UP000740883">
    <property type="component" value="Unassembled WGS sequence"/>
</dbReference>
<feature type="transmembrane region" description="Helical" evidence="8">
    <location>
        <begin position="535"/>
        <end position="558"/>
    </location>
</feature>
<reference evidence="10 11" key="1">
    <citation type="journal article" date="2020" name="Genome Biol. Evol.">
        <title>Comparative genomics of strictly vertically transmitted, feminizing microsporidia endosymbionts of amphipod crustaceans.</title>
        <authorList>
            <person name="Cormier A."/>
            <person name="Chebbi M.A."/>
            <person name="Giraud I."/>
            <person name="Wattier R."/>
            <person name="Teixeira M."/>
            <person name="Gilbert C."/>
            <person name="Rigaud T."/>
            <person name="Cordaux R."/>
        </authorList>
    </citation>
    <scope>NUCLEOTIDE SEQUENCE [LARGE SCALE GENOMIC DNA]</scope>
    <source>
        <strain evidence="10 11">Ou3-Ou53</strain>
    </source>
</reference>
<feature type="transmembrane region" description="Helical" evidence="8">
    <location>
        <begin position="469"/>
        <end position="487"/>
    </location>
</feature>
<keyword evidence="7 8" id="KW-0472">Membrane</keyword>
<keyword evidence="2" id="KW-0813">Transport</keyword>
<evidence type="ECO:0000256" key="7">
    <source>
        <dbReference type="ARBA" id="ARBA00023136"/>
    </source>
</evidence>
<evidence type="ECO:0000256" key="6">
    <source>
        <dbReference type="ARBA" id="ARBA00022989"/>
    </source>
</evidence>
<evidence type="ECO:0000256" key="1">
    <source>
        <dbReference type="ARBA" id="ARBA00004141"/>
    </source>
</evidence>
<evidence type="ECO:0000313" key="11">
    <source>
        <dbReference type="Proteomes" id="UP000740883"/>
    </source>
</evidence>
<dbReference type="EMBL" id="SBJO01000124">
    <property type="protein sequence ID" value="KAF9762884.1"/>
    <property type="molecule type" value="Genomic_DNA"/>
</dbReference>
<dbReference type="Gene3D" id="3.40.50.300">
    <property type="entry name" value="P-loop containing nucleotide triphosphate hydrolases"/>
    <property type="match status" value="1"/>
</dbReference>
<keyword evidence="6 8" id="KW-1133">Transmembrane helix</keyword>
<dbReference type="InterPro" id="IPR003593">
    <property type="entry name" value="AAA+_ATPase"/>
</dbReference>
<protein>
    <submittedName>
        <fullName evidence="10">ATP-binding cassette sub-family G member 1</fullName>
    </submittedName>
</protein>
<accession>A0A9P6GY08</accession>
<keyword evidence="11" id="KW-1185">Reference proteome</keyword>
<dbReference type="Pfam" id="PF00005">
    <property type="entry name" value="ABC_tran"/>
    <property type="match status" value="1"/>
</dbReference>
<evidence type="ECO:0000256" key="2">
    <source>
        <dbReference type="ARBA" id="ARBA00022448"/>
    </source>
</evidence>
<comment type="caution">
    <text evidence="10">The sequence shown here is derived from an EMBL/GenBank/DDBJ whole genome shotgun (WGS) entry which is preliminary data.</text>
</comment>
<dbReference type="GO" id="GO:0016887">
    <property type="term" value="F:ATP hydrolysis activity"/>
    <property type="evidence" value="ECO:0007669"/>
    <property type="project" value="InterPro"/>
</dbReference>
<dbReference type="InterPro" id="IPR003439">
    <property type="entry name" value="ABC_transporter-like_ATP-bd"/>
</dbReference>
<dbReference type="AlphaFoldDB" id="A0A9P6GY08"/>
<dbReference type="GO" id="GO:0016020">
    <property type="term" value="C:membrane"/>
    <property type="evidence" value="ECO:0007669"/>
    <property type="project" value="UniProtKB-SubCell"/>
</dbReference>
<dbReference type="GO" id="GO:0005524">
    <property type="term" value="F:ATP binding"/>
    <property type="evidence" value="ECO:0007669"/>
    <property type="project" value="UniProtKB-KW"/>
</dbReference>
<feature type="transmembrane region" description="Helical" evidence="8">
    <location>
        <begin position="499"/>
        <end position="515"/>
    </location>
</feature>
<feature type="transmembrane region" description="Helical" evidence="8">
    <location>
        <begin position="337"/>
        <end position="355"/>
    </location>
</feature>
<dbReference type="InterPro" id="IPR027417">
    <property type="entry name" value="P-loop_NTPase"/>
</dbReference>
<name>A0A9P6GY08_9MICR</name>
<feature type="transmembrane region" description="Helical" evidence="8">
    <location>
        <begin position="444"/>
        <end position="463"/>
    </location>
</feature>
<dbReference type="PANTHER" id="PTHR48041:SF139">
    <property type="entry name" value="PROTEIN SCARLET"/>
    <property type="match status" value="1"/>
</dbReference>
<dbReference type="InterPro" id="IPR017871">
    <property type="entry name" value="ABC_transporter-like_CS"/>
</dbReference>
<keyword evidence="3 8" id="KW-0812">Transmembrane</keyword>
<feature type="transmembrane region" description="Helical" evidence="8">
    <location>
        <begin position="392"/>
        <end position="410"/>
    </location>
</feature>
<dbReference type="PROSITE" id="PS00211">
    <property type="entry name" value="ABC_TRANSPORTER_1"/>
    <property type="match status" value="1"/>
</dbReference>
<dbReference type="PANTHER" id="PTHR48041">
    <property type="entry name" value="ABC TRANSPORTER G FAMILY MEMBER 28"/>
    <property type="match status" value="1"/>
</dbReference>